<evidence type="ECO:0000256" key="2">
    <source>
        <dbReference type="ARBA" id="ARBA00022741"/>
    </source>
</evidence>
<dbReference type="Gene3D" id="1.10.10.160">
    <property type="match status" value="1"/>
</dbReference>
<evidence type="ECO:0000256" key="7">
    <source>
        <dbReference type="ARBA" id="ARBA00022840"/>
    </source>
</evidence>
<evidence type="ECO:0000256" key="3">
    <source>
        <dbReference type="ARBA" id="ARBA00022763"/>
    </source>
</evidence>
<keyword evidence="6 10" id="KW-0269">Exonuclease</keyword>
<dbReference type="InterPro" id="IPR011335">
    <property type="entry name" value="Restrct_endonuc-II-like"/>
</dbReference>
<dbReference type="GeneID" id="41840272"/>
<comment type="subunit">
    <text evidence="10">Heterotrimer of RecB, RecC and RecD. All subunits contribute to DNA-binding.</text>
</comment>
<evidence type="ECO:0000256" key="8">
    <source>
        <dbReference type="ARBA" id="ARBA00023125"/>
    </source>
</evidence>
<evidence type="ECO:0000313" key="13">
    <source>
        <dbReference type="EMBL" id="AIF40165.1"/>
    </source>
</evidence>
<evidence type="ECO:0000256" key="10">
    <source>
        <dbReference type="HAMAP-Rule" id="MF_01486"/>
    </source>
</evidence>
<evidence type="ECO:0000256" key="5">
    <source>
        <dbReference type="ARBA" id="ARBA00022806"/>
    </source>
</evidence>
<protein>
    <recommendedName>
        <fullName evidence="10">RecBCD enzyme subunit RecC</fullName>
    </recommendedName>
    <alternativeName>
        <fullName evidence="10">Exonuclease V subunit RecC</fullName>
        <shortName evidence="10">ExoV subunit RecC</shortName>
    </alternativeName>
    <alternativeName>
        <fullName evidence="10">Helicase/nuclease RecBCD subunit RecC</fullName>
    </alternativeName>
</protein>
<keyword evidence="9 10" id="KW-0234">DNA repair</keyword>
<gene>
    <name evidence="10" type="primary">recC</name>
    <name evidence="13" type="ORF">HX89_03465</name>
</gene>
<dbReference type="SUPFAM" id="SSF52540">
    <property type="entry name" value="P-loop containing nucleoside triphosphate hydrolases"/>
    <property type="match status" value="2"/>
</dbReference>
<dbReference type="OrthoDB" id="9762834at2"/>
<keyword evidence="5 10" id="KW-0347">Helicase</keyword>
<organism evidence="13 14">
    <name type="scientific">Dermacoccus nishinomiyaensis</name>
    <dbReference type="NCBI Taxonomy" id="1274"/>
    <lineage>
        <taxon>Bacteria</taxon>
        <taxon>Bacillati</taxon>
        <taxon>Actinomycetota</taxon>
        <taxon>Actinomycetes</taxon>
        <taxon>Micrococcales</taxon>
        <taxon>Dermacoccaceae</taxon>
        <taxon>Dermacoccus</taxon>
    </lineage>
</organism>
<keyword evidence="2 10" id="KW-0547">Nucleotide-binding</keyword>
<dbReference type="PANTHER" id="PTHR30591">
    <property type="entry name" value="RECBCD ENZYME SUBUNIT RECC"/>
    <property type="match status" value="1"/>
</dbReference>
<evidence type="ECO:0000256" key="6">
    <source>
        <dbReference type="ARBA" id="ARBA00022839"/>
    </source>
</evidence>
<dbReference type="EMBL" id="CP008889">
    <property type="protein sequence ID" value="AIF40165.1"/>
    <property type="molecule type" value="Genomic_DNA"/>
</dbReference>
<dbReference type="GO" id="GO:0009338">
    <property type="term" value="C:exodeoxyribonuclease V complex"/>
    <property type="evidence" value="ECO:0007669"/>
    <property type="project" value="InterPro"/>
</dbReference>
<accession>A0A075JEM7</accession>
<dbReference type="InterPro" id="IPR041500">
    <property type="entry name" value="RecC_C"/>
</dbReference>
<dbReference type="AlphaFoldDB" id="A0A075JEM7"/>
<dbReference type="Pfam" id="PF17946">
    <property type="entry name" value="RecC_C"/>
    <property type="match status" value="1"/>
</dbReference>
<dbReference type="GO" id="GO:0005524">
    <property type="term" value="F:ATP binding"/>
    <property type="evidence" value="ECO:0007669"/>
    <property type="project" value="UniProtKB-UniRule"/>
</dbReference>
<evidence type="ECO:0000259" key="12">
    <source>
        <dbReference type="Pfam" id="PF17946"/>
    </source>
</evidence>
<dbReference type="InterPro" id="IPR013986">
    <property type="entry name" value="DExx_box_DNA_helicase_dom_sf"/>
</dbReference>
<sequence length="1145" mass="124817">MALILHREASPTALAEQLGSLLASDPLDVFDRELVIAPSPGVERWLSQRLAHELGSDIGDDGVCAGLSVHTPYSFMSFALGREFDDPWHPDRLAWLVLEAVDAAVQRPGFETLAHHLGADALSGGASKNDAWFHRARQSRRYAVARRLAGLFARYSDERPALVRAWESGAGGDVPPDLAWQPRLWRDVLDVARAHGIDESPVTRLDRVSTGLRDGTLTLSLPRRVNFFGYTRVSTATLDLLEALAARHETHLWLPHPSDALWQRLRQLDSGGLRRRGDDSARAAEHPLLAMLGRDVRELELTLLRRDVEDASAPAAAPFGQGPAGEGSSRGAAAGTRLEQLQADIRANRAPSAVSTIDDTASFQVHACHGPARQVDALRETLLWLLDESEGRLQPRDIVVMCPDVETYAPLIKAAFASVDDDGAHHPGRRLRVQLADRGLAATNPLAEVALRLLGLAGGRATASEVLDFAHLPAVREKFGFDTDALDRISRWVRTSGARWGYDAEHRREYGLLQMPANTWTLALDRLALGVAMSADTEAPAGALLPIDDLGTSDIETASAFVTLMTEVTAAAKAVRGTSSAGVDLPRGSFTPQEWFDWLRRHVGAVAAPSRDEAWQLGAFERELAFLAEGSTRTGLRLTDMRVMLEQRWGPRPSRSNFRNGAVSVCTLTPMRSVPHQAVILLGLDDESFPRSFVVDGDDALARDPHLGERDPRSEDRQLLLDAVMAARKHLIAFYSGFDERDGTRRPPAVPLQELIAAAAATGAPTPEDAERHPFEFVHPLQPFDERNFTFRSPLPGGSYDAAALAGARSLRQARESGRAVADEASLPPLLTGLLPAREPRDVTLDELVRFIENPARTFLSDRLQTGVTYEADETEDALPIDLDPLEQWAVGDRLLRRTLSGVPLEQASAEESHSGALPPSPLPSKIGDITRKVGAILRGLPPGERRSIDVSIPLPLNGPSGPTSIRLTGVVPHVIGDEIQIVNYSSVSARHLARAWVSVLAVAASRPGQEWSAAVRGKYGECRLTAPDDPLGALTDLASLRLDGLRAPLPVPAKTSLAFIEGYRTGRRSRNATEELALNVGASKALPVWVGTFDREGERDDPWWQRVYAPQVPSLDRLNAGNVFIDRSKRLWMPLLDQKGPIGR</sequence>
<dbReference type="PIRSF" id="PIRSF000980">
    <property type="entry name" value="RecC"/>
    <property type="match status" value="1"/>
</dbReference>
<comment type="function">
    <text evidence="10">A helicase/nuclease that prepares dsDNA breaks (DSB) for recombinational DNA repair. Binds to DSBs and unwinds DNA via a highly rapid and processive ATP-dependent bidirectional helicase activity. Unwinds dsDNA until it encounters a Chi (crossover hotspot instigator) sequence from the 3' direction. Cuts ssDNA a few nucleotides 3' to the Chi site. The properties and activities of the enzyme are changed at Chi. The Chi-altered holoenzyme produces a long 3'-ssDNA overhang and facilitates RecA-binding to the ssDNA for homologous DNA recombination and repair. Holoenzyme degrades any linearized DNA that is unable to undergo homologous recombination. In the holoenzyme this subunit recognizes the wild-type Chi sequence, and when added to isolated RecB increases its ATP-dependent helicase processivity.</text>
</comment>
<proteinExistence type="inferred from homology"/>
<dbReference type="HAMAP" id="MF_01486">
    <property type="entry name" value="RecC"/>
    <property type="match status" value="1"/>
</dbReference>
<keyword evidence="7 10" id="KW-0067">ATP-binding</keyword>
<feature type="domain" description="RecC C-terminal" evidence="12">
    <location>
        <begin position="840"/>
        <end position="1063"/>
    </location>
</feature>
<evidence type="ECO:0000256" key="1">
    <source>
        <dbReference type="ARBA" id="ARBA00022722"/>
    </source>
</evidence>
<dbReference type="KEGG" id="dni:HX89_03465"/>
<evidence type="ECO:0000256" key="4">
    <source>
        <dbReference type="ARBA" id="ARBA00022801"/>
    </source>
</evidence>
<dbReference type="GO" id="GO:0003678">
    <property type="term" value="F:DNA helicase activity"/>
    <property type="evidence" value="ECO:0007669"/>
    <property type="project" value="UniProtKB-UniRule"/>
</dbReference>
<dbReference type="RefSeq" id="WP_038567007.1">
    <property type="nucleotide sequence ID" value="NZ_CP008889.1"/>
</dbReference>
<dbReference type="GO" id="GO:0000724">
    <property type="term" value="P:double-strand break repair via homologous recombination"/>
    <property type="evidence" value="ECO:0007669"/>
    <property type="project" value="UniProtKB-UniRule"/>
</dbReference>
<comment type="miscellaneous">
    <text evidence="10">In the RecBCD complex, RecB has a slow 3'-5' helicase, an exonuclease activity and loads RecA onto ssDNA, RecD has a fast 5'-3' helicase activity, while RecC stimulates the ATPase and processivity of the RecB helicase and contributes to recognition of the Chi site.</text>
</comment>
<dbReference type="GO" id="GO:0003677">
    <property type="term" value="F:DNA binding"/>
    <property type="evidence" value="ECO:0007669"/>
    <property type="project" value="UniProtKB-UniRule"/>
</dbReference>
<keyword evidence="8 10" id="KW-0238">DNA-binding</keyword>
<keyword evidence="14" id="KW-1185">Reference proteome</keyword>
<name>A0A075JEM7_9MICO</name>
<keyword evidence="3 10" id="KW-0227">DNA damage</keyword>
<comment type="similarity">
    <text evidence="10">Belongs to the RecC family.</text>
</comment>
<dbReference type="HOGENOM" id="CLU_007513_1_0_11"/>
<dbReference type="Gene3D" id="3.40.50.300">
    <property type="entry name" value="P-loop containing nucleotide triphosphate hydrolases"/>
    <property type="match status" value="2"/>
</dbReference>
<keyword evidence="4 10" id="KW-0378">Hydrolase</keyword>
<feature type="region of interest" description="Disordered" evidence="11">
    <location>
        <begin position="314"/>
        <end position="334"/>
    </location>
</feature>
<dbReference type="InterPro" id="IPR027417">
    <property type="entry name" value="P-loop_NTPase"/>
</dbReference>
<evidence type="ECO:0000256" key="9">
    <source>
        <dbReference type="ARBA" id="ARBA00023204"/>
    </source>
</evidence>
<keyword evidence="1 10" id="KW-0540">Nuclease</keyword>
<dbReference type="SUPFAM" id="SSF52980">
    <property type="entry name" value="Restriction endonuclease-like"/>
    <property type="match status" value="1"/>
</dbReference>
<dbReference type="InterPro" id="IPR006697">
    <property type="entry name" value="RecC"/>
</dbReference>
<dbReference type="NCBIfam" id="TIGR01450">
    <property type="entry name" value="recC"/>
    <property type="match status" value="1"/>
</dbReference>
<reference evidence="13 14" key="1">
    <citation type="submission" date="2014-07" db="EMBL/GenBank/DDBJ databases">
        <title>Genome Sequencing of Dermacoccus nishinomiyaensis.</title>
        <authorList>
            <person name="Hong K.W."/>
            <person name="Chan K.G."/>
        </authorList>
    </citation>
    <scope>NUCLEOTIDE SEQUENCE [LARGE SCALE GENOMIC DNA]</scope>
    <source>
        <strain evidence="13 14">M25</strain>
    </source>
</reference>
<dbReference type="Proteomes" id="UP000027986">
    <property type="component" value="Chromosome"/>
</dbReference>
<evidence type="ECO:0000256" key="11">
    <source>
        <dbReference type="SAM" id="MobiDB-lite"/>
    </source>
</evidence>
<dbReference type="eggNOG" id="COG1330">
    <property type="taxonomic scope" value="Bacteria"/>
</dbReference>
<dbReference type="PANTHER" id="PTHR30591:SF1">
    <property type="entry name" value="RECBCD ENZYME SUBUNIT RECC"/>
    <property type="match status" value="1"/>
</dbReference>
<dbReference type="GO" id="GO:0008854">
    <property type="term" value="F:exodeoxyribonuclease V activity"/>
    <property type="evidence" value="ECO:0007669"/>
    <property type="project" value="InterPro"/>
</dbReference>
<dbReference type="Gene3D" id="3.40.50.10930">
    <property type="match status" value="1"/>
</dbReference>
<dbReference type="Pfam" id="PF04257">
    <property type="entry name" value="Exonuc_V_gamma"/>
    <property type="match status" value="1"/>
</dbReference>
<evidence type="ECO:0000313" key="14">
    <source>
        <dbReference type="Proteomes" id="UP000027986"/>
    </source>
</evidence>